<keyword evidence="4" id="KW-1185">Reference proteome</keyword>
<dbReference type="PROSITE" id="PS50069">
    <property type="entry name" value="CULLIN_2"/>
    <property type="match status" value="1"/>
</dbReference>
<reference evidence="3" key="1">
    <citation type="submission" date="2022-07" db="EMBL/GenBank/DDBJ databases">
        <title>Phylogenomic reconstructions and comparative analyses of Kickxellomycotina fungi.</title>
        <authorList>
            <person name="Reynolds N.K."/>
            <person name="Stajich J.E."/>
            <person name="Barry K."/>
            <person name="Grigoriev I.V."/>
            <person name="Crous P."/>
            <person name="Smith M.E."/>
        </authorList>
    </citation>
    <scope>NUCLEOTIDE SEQUENCE</scope>
    <source>
        <strain evidence="3">BCRC 34381</strain>
    </source>
</reference>
<dbReference type="SUPFAM" id="SSF75632">
    <property type="entry name" value="Cullin homology domain"/>
    <property type="match status" value="1"/>
</dbReference>
<dbReference type="GO" id="GO:0070979">
    <property type="term" value="P:protein K11-linked ubiquitination"/>
    <property type="evidence" value="ECO:0007669"/>
    <property type="project" value="TreeGrafter"/>
</dbReference>
<proteinExistence type="inferred from homology"/>
<feature type="domain" description="Cullin family profile" evidence="2">
    <location>
        <begin position="353"/>
        <end position="482"/>
    </location>
</feature>
<evidence type="ECO:0000313" key="3">
    <source>
        <dbReference type="EMBL" id="KAJ1718852.1"/>
    </source>
</evidence>
<dbReference type="AlphaFoldDB" id="A0A9W7XTR9"/>
<feature type="non-terminal residue" evidence="3">
    <location>
        <position position="482"/>
    </location>
</feature>
<dbReference type="OrthoDB" id="5581181at2759"/>
<dbReference type="Pfam" id="PF25773">
    <property type="entry name" value="TPR_ANAPC2"/>
    <property type="match status" value="1"/>
</dbReference>
<comment type="similarity">
    <text evidence="1">Belongs to the cullin family.</text>
</comment>
<dbReference type="InterPro" id="IPR044554">
    <property type="entry name" value="ANAPC2"/>
</dbReference>
<dbReference type="PANTHER" id="PTHR45957">
    <property type="entry name" value="ANAPHASE-PROMOTING COMPLEX SUBUNIT 2"/>
    <property type="match status" value="1"/>
</dbReference>
<dbReference type="GO" id="GO:0007091">
    <property type="term" value="P:metaphase/anaphase transition of mitotic cell cycle"/>
    <property type="evidence" value="ECO:0007669"/>
    <property type="project" value="TreeGrafter"/>
</dbReference>
<dbReference type="InterPro" id="IPR057975">
    <property type="entry name" value="TPR_ANAPC2"/>
</dbReference>
<evidence type="ECO:0000256" key="1">
    <source>
        <dbReference type="PROSITE-ProRule" id="PRU00330"/>
    </source>
</evidence>
<accession>A0A9W7XTR9</accession>
<dbReference type="GO" id="GO:0005680">
    <property type="term" value="C:anaphase-promoting complex"/>
    <property type="evidence" value="ECO:0007669"/>
    <property type="project" value="TreeGrafter"/>
</dbReference>
<gene>
    <name evidence="3" type="primary">ANAPC2</name>
    <name evidence="3" type="ORF">LPJ61_006448</name>
</gene>
<dbReference type="Gene3D" id="1.20.1310.10">
    <property type="entry name" value="Cullin Repeats"/>
    <property type="match status" value="1"/>
</dbReference>
<dbReference type="InterPro" id="IPR036317">
    <property type="entry name" value="Cullin_homology_sf"/>
</dbReference>
<protein>
    <submittedName>
        <fullName evidence="3">Anaphase-promoting complex subunit 2</fullName>
    </submittedName>
</protein>
<dbReference type="PANTHER" id="PTHR45957:SF1">
    <property type="entry name" value="ANAPHASE-PROMOTING COMPLEX SUBUNIT 2"/>
    <property type="match status" value="1"/>
</dbReference>
<dbReference type="InterPro" id="IPR016158">
    <property type="entry name" value="Cullin_homology"/>
</dbReference>
<dbReference type="EMBL" id="JANBOI010003164">
    <property type="protein sequence ID" value="KAJ1718852.1"/>
    <property type="molecule type" value="Genomic_DNA"/>
</dbReference>
<name>A0A9W7XTR9_9FUNG</name>
<dbReference type="Proteomes" id="UP001143981">
    <property type="component" value="Unassembled WGS sequence"/>
</dbReference>
<organism evidence="3 4">
    <name type="scientific">Coemansia biformis</name>
    <dbReference type="NCBI Taxonomy" id="1286918"/>
    <lineage>
        <taxon>Eukaryota</taxon>
        <taxon>Fungi</taxon>
        <taxon>Fungi incertae sedis</taxon>
        <taxon>Zoopagomycota</taxon>
        <taxon>Kickxellomycotina</taxon>
        <taxon>Kickxellomycetes</taxon>
        <taxon>Kickxellales</taxon>
        <taxon>Kickxellaceae</taxon>
        <taxon>Coemansia</taxon>
    </lineage>
</organism>
<comment type="caution">
    <text evidence="3">The sequence shown here is derived from an EMBL/GenBank/DDBJ whole genome shotgun (WGS) entry which is preliminary data.</text>
</comment>
<evidence type="ECO:0000313" key="4">
    <source>
        <dbReference type="Proteomes" id="UP001143981"/>
    </source>
</evidence>
<sequence length="482" mass="52992">MESLFGAFTSEARAIGGELHEPACRMAWNALVYESFGDEGAGWLEAWIHLSLHCVLRIVANSPELILRADLGDLGSEGAARIRSICEAAEERRHGGGGGGDVDEGSLYWQVGDSEASTLRFLSELARGCRLLRDLSILDTAHSAVRGAATRMVCDNVGAQESQWEEAALLALLQSVCHAAGILDVLLANPPARSLADHVESHLYAQFSALRVSELFSIIVDYPDSRAAIDDLRTCVAKLGNMRQVAVSLRDSVQQRLLHPGATTGDILTQYISAIRCLRLLDPSSTMLEVVAQPIRSYLRSRDNTVPCIVQDMVSAESELFEDLASGPAVLLDSTPEGVVYDEEYSGRDWEPLPVEAKSTYRTAQRRDADVLSLLVSIYDTRDVFVQEFEAHLAQSLLECEGYDTTREIKQVEMMKLRFGGPAMERCEVMLKDMADSKRINQSVAESGRCNPVHQATVVSRQFWAPATMEQYALPPPMAAMR</sequence>
<evidence type="ECO:0000259" key="2">
    <source>
        <dbReference type="PROSITE" id="PS50069"/>
    </source>
</evidence>